<protein>
    <submittedName>
        <fullName evidence="1">Uncharacterized protein</fullName>
    </submittedName>
</protein>
<comment type="caution">
    <text evidence="1">The sequence shown here is derived from an EMBL/GenBank/DDBJ whole genome shotgun (WGS) entry which is preliminary data.</text>
</comment>
<gene>
    <name evidence="1" type="ORF">BSK56_02200</name>
</gene>
<keyword evidence="2" id="KW-1185">Reference proteome</keyword>
<name>A0ABX3HQ97_PAEBO</name>
<proteinExistence type="predicted"/>
<evidence type="ECO:0000313" key="1">
    <source>
        <dbReference type="EMBL" id="OMD53064.1"/>
    </source>
</evidence>
<reference evidence="1 2" key="1">
    <citation type="submission" date="2016-10" db="EMBL/GenBank/DDBJ databases">
        <title>Paenibacillus species isolates.</title>
        <authorList>
            <person name="Beno S.M."/>
        </authorList>
    </citation>
    <scope>NUCLEOTIDE SEQUENCE [LARGE SCALE GENOMIC DNA]</scope>
    <source>
        <strain evidence="1 2">FSL H7-0744</strain>
    </source>
</reference>
<evidence type="ECO:0000313" key="2">
    <source>
        <dbReference type="Proteomes" id="UP000187412"/>
    </source>
</evidence>
<dbReference type="RefSeq" id="WP_076109127.1">
    <property type="nucleotide sequence ID" value="NZ_MPTB01000002.1"/>
</dbReference>
<sequence length="77" mass="8944">MSAYNNKLLSPATEDDAQYVCIKCSKHGCKVTVGRIYRLERNYNNPQLFVDGEIYIVDDEQKDNYSILMLCQTVLYK</sequence>
<dbReference type="EMBL" id="MPTB01000002">
    <property type="protein sequence ID" value="OMD53064.1"/>
    <property type="molecule type" value="Genomic_DNA"/>
</dbReference>
<organism evidence="1 2">
    <name type="scientific">Paenibacillus borealis</name>
    <dbReference type="NCBI Taxonomy" id="160799"/>
    <lineage>
        <taxon>Bacteria</taxon>
        <taxon>Bacillati</taxon>
        <taxon>Bacillota</taxon>
        <taxon>Bacilli</taxon>
        <taxon>Bacillales</taxon>
        <taxon>Paenibacillaceae</taxon>
        <taxon>Paenibacillus</taxon>
    </lineage>
</organism>
<accession>A0ABX3HQ97</accession>
<dbReference type="Proteomes" id="UP000187412">
    <property type="component" value="Unassembled WGS sequence"/>
</dbReference>